<dbReference type="InterPro" id="IPR025103">
    <property type="entry name" value="DUF4011"/>
</dbReference>
<protein>
    <recommendedName>
        <fullName evidence="4">AAA domain-containing protein</fullName>
    </recommendedName>
</protein>
<feature type="compositionally biased region" description="Low complexity" evidence="1">
    <location>
        <begin position="475"/>
        <end position="485"/>
    </location>
</feature>
<organism evidence="2 3">
    <name type="scientific">Naasia aerilata</name>
    <dbReference type="NCBI Taxonomy" id="1162966"/>
    <lineage>
        <taxon>Bacteria</taxon>
        <taxon>Bacillati</taxon>
        <taxon>Actinomycetota</taxon>
        <taxon>Actinomycetes</taxon>
        <taxon>Micrococcales</taxon>
        <taxon>Microbacteriaceae</taxon>
        <taxon>Naasia</taxon>
    </lineage>
</organism>
<feature type="region of interest" description="Disordered" evidence="1">
    <location>
        <begin position="473"/>
        <end position="577"/>
    </location>
</feature>
<gene>
    <name evidence="2" type="ORF">GCM10025866_06940</name>
</gene>
<evidence type="ECO:0000313" key="3">
    <source>
        <dbReference type="Proteomes" id="UP001321498"/>
    </source>
</evidence>
<dbReference type="InterPro" id="IPR027417">
    <property type="entry name" value="P-loop_NTPase"/>
</dbReference>
<name>A0ABM8G9B0_9MICO</name>
<dbReference type="SUPFAM" id="SSF52540">
    <property type="entry name" value="P-loop containing nucleoside triphosphate hydrolases"/>
    <property type="match status" value="1"/>
</dbReference>
<keyword evidence="3" id="KW-1185">Reference proteome</keyword>
<feature type="compositionally biased region" description="Pro residues" evidence="1">
    <location>
        <begin position="486"/>
        <end position="498"/>
    </location>
</feature>
<feature type="compositionally biased region" description="Low complexity" evidence="1">
    <location>
        <begin position="533"/>
        <end position="565"/>
    </location>
</feature>
<dbReference type="Gene3D" id="3.40.50.300">
    <property type="entry name" value="P-loop containing nucleotide triphosphate hydrolases"/>
    <property type="match status" value="1"/>
</dbReference>
<accession>A0ABM8G9B0</accession>
<reference evidence="3" key="1">
    <citation type="journal article" date="2019" name="Int. J. Syst. Evol. Microbiol.">
        <title>The Global Catalogue of Microorganisms (GCM) 10K type strain sequencing project: providing services to taxonomists for standard genome sequencing and annotation.</title>
        <authorList>
            <consortium name="The Broad Institute Genomics Platform"/>
            <consortium name="The Broad Institute Genome Sequencing Center for Infectious Disease"/>
            <person name="Wu L."/>
            <person name="Ma J."/>
        </authorList>
    </citation>
    <scope>NUCLEOTIDE SEQUENCE [LARGE SCALE GENOMIC DNA]</scope>
    <source>
        <strain evidence="3">NBRC 108725</strain>
    </source>
</reference>
<evidence type="ECO:0000313" key="2">
    <source>
        <dbReference type="EMBL" id="BDZ44785.1"/>
    </source>
</evidence>
<dbReference type="Proteomes" id="UP001321498">
    <property type="component" value="Chromosome"/>
</dbReference>
<proteinExistence type="predicted"/>
<sequence>MADVAWVGRKSDDEFSESVVARATPAPVTPEAISVGDPRVTPVNIGQAQWDKWREELAGIGGPSPLLHFVDSPRTRIELGTTHPGGLAQFITGKTTLLSSLIRDDLAFRSASIAASNMTAKGVELNSTRGIDSIHLAIGIAEWKHEKKEYRAPLLLRPLALRRYGRDFELRLKGMPYLNPALARALHEQFQITLDPGAFVALAGTGTTFKPQAAIDRLRGLTSHLAWFSVHPRLVASSFADVAPRMLADIANLEHPVIDALAGNPTARAAIGVAYAPADPVSQDERPPGSDTLVLDADPEQEFVVSQIAAGHSVVVKTLPGTGATQTIVNALGCLVSQHRRVLVVSPRHATLTALTARLTETGLPGIAVSPRSVRRDVIQAISRNEKATQTNNAEVDEALVRLRSVLLDYREALTREDPVLGVSALDALSELARLSLLPEPPQTTSRLTDRAIEALASDRAGAAQTLVRAARLGSSATGPGTRPGTAPPSPPRPPPRTPTLWRAGWRARTCRACSSAPTSSSERPGCARSRRSLSSASTCACSSTSGRRSTASSPSSSTGRSASSSPPPVRAARPRP</sequence>
<dbReference type="Pfam" id="PF13195">
    <property type="entry name" value="DUF4011"/>
    <property type="match status" value="1"/>
</dbReference>
<evidence type="ECO:0000256" key="1">
    <source>
        <dbReference type="SAM" id="MobiDB-lite"/>
    </source>
</evidence>
<dbReference type="EMBL" id="AP027731">
    <property type="protein sequence ID" value="BDZ44785.1"/>
    <property type="molecule type" value="Genomic_DNA"/>
</dbReference>
<evidence type="ECO:0008006" key="4">
    <source>
        <dbReference type="Google" id="ProtNLM"/>
    </source>
</evidence>